<organism evidence="5 6">
    <name type="scientific">Candidatus Oscillibacter excrementigallinarum</name>
    <dbReference type="NCBI Taxonomy" id="2838716"/>
    <lineage>
        <taxon>Bacteria</taxon>
        <taxon>Bacillati</taxon>
        <taxon>Bacillota</taxon>
        <taxon>Clostridia</taxon>
        <taxon>Eubacteriales</taxon>
        <taxon>Oscillospiraceae</taxon>
        <taxon>Oscillibacter</taxon>
    </lineage>
</organism>
<comment type="caution">
    <text evidence="5">The sequence shown here is derived from an EMBL/GenBank/DDBJ whole genome shotgun (WGS) entry which is preliminary data.</text>
</comment>
<sequence>MKERVVRRKPAKETLRANIKDYIQKQIAAGVYRPGDRIVETQLAKELNVSQAPVREAILEMVALGLLEERPYSGHFVRALGPEEIEDIYQIRAVVEEYAARRAADRATAEQLAEMKRLLQEMDANRDLDRFVHQDMEFHALVMDAAGSAALKRAWTTLRMAEWTYIAAAITKTSLAEMIQQHWTIFHYLESRQAHSAGAYMFLHIKGFGEEVSQHFARQKKKEP</sequence>
<dbReference type="SMART" id="SM00345">
    <property type="entry name" value="HTH_GNTR"/>
    <property type="match status" value="1"/>
</dbReference>
<evidence type="ECO:0000259" key="4">
    <source>
        <dbReference type="PROSITE" id="PS50949"/>
    </source>
</evidence>
<evidence type="ECO:0000256" key="2">
    <source>
        <dbReference type="ARBA" id="ARBA00023125"/>
    </source>
</evidence>
<dbReference type="Pfam" id="PF00392">
    <property type="entry name" value="GntR"/>
    <property type="match status" value="1"/>
</dbReference>
<dbReference type="Gene3D" id="1.10.10.10">
    <property type="entry name" value="Winged helix-like DNA-binding domain superfamily/Winged helix DNA-binding domain"/>
    <property type="match status" value="1"/>
</dbReference>
<proteinExistence type="predicted"/>
<dbReference type="AlphaFoldDB" id="A0A9D2LHL0"/>
<dbReference type="CDD" id="cd07377">
    <property type="entry name" value="WHTH_GntR"/>
    <property type="match status" value="1"/>
</dbReference>
<accession>A0A9D2LHL0</accession>
<name>A0A9D2LHL0_9FIRM</name>
<reference evidence="5" key="2">
    <citation type="submission" date="2021-04" db="EMBL/GenBank/DDBJ databases">
        <authorList>
            <person name="Gilroy R."/>
        </authorList>
    </citation>
    <scope>NUCLEOTIDE SEQUENCE</scope>
    <source>
        <strain evidence="5">ChiBcec18-1249</strain>
    </source>
</reference>
<keyword evidence="3" id="KW-0804">Transcription</keyword>
<dbReference type="PANTHER" id="PTHR43537">
    <property type="entry name" value="TRANSCRIPTIONAL REGULATOR, GNTR FAMILY"/>
    <property type="match status" value="1"/>
</dbReference>
<feature type="domain" description="HTH gntR-type" evidence="4">
    <location>
        <begin position="13"/>
        <end position="80"/>
    </location>
</feature>
<protein>
    <submittedName>
        <fullName evidence="5">GntR family transcriptional regulator</fullName>
    </submittedName>
</protein>
<evidence type="ECO:0000313" key="6">
    <source>
        <dbReference type="Proteomes" id="UP000823824"/>
    </source>
</evidence>
<dbReference type="PROSITE" id="PS50949">
    <property type="entry name" value="HTH_GNTR"/>
    <property type="match status" value="1"/>
</dbReference>
<evidence type="ECO:0000256" key="3">
    <source>
        <dbReference type="ARBA" id="ARBA00023163"/>
    </source>
</evidence>
<dbReference type="GO" id="GO:0003677">
    <property type="term" value="F:DNA binding"/>
    <property type="evidence" value="ECO:0007669"/>
    <property type="project" value="UniProtKB-KW"/>
</dbReference>
<dbReference type="Pfam" id="PF07729">
    <property type="entry name" value="FCD"/>
    <property type="match status" value="1"/>
</dbReference>
<dbReference type="InterPro" id="IPR036388">
    <property type="entry name" value="WH-like_DNA-bd_sf"/>
</dbReference>
<dbReference type="GO" id="GO:0003700">
    <property type="term" value="F:DNA-binding transcription factor activity"/>
    <property type="evidence" value="ECO:0007669"/>
    <property type="project" value="InterPro"/>
</dbReference>
<dbReference type="InterPro" id="IPR011711">
    <property type="entry name" value="GntR_C"/>
</dbReference>
<dbReference type="PANTHER" id="PTHR43537:SF45">
    <property type="entry name" value="GNTR FAMILY REGULATORY PROTEIN"/>
    <property type="match status" value="1"/>
</dbReference>
<gene>
    <name evidence="5" type="ORF">H9787_03505</name>
</gene>
<dbReference type="InterPro" id="IPR036390">
    <property type="entry name" value="WH_DNA-bd_sf"/>
</dbReference>
<dbReference type="InterPro" id="IPR000524">
    <property type="entry name" value="Tscrpt_reg_HTH_GntR"/>
</dbReference>
<keyword evidence="1" id="KW-0805">Transcription regulation</keyword>
<evidence type="ECO:0000313" key="5">
    <source>
        <dbReference type="EMBL" id="HJB12764.1"/>
    </source>
</evidence>
<dbReference type="SUPFAM" id="SSF46785">
    <property type="entry name" value="Winged helix' DNA-binding domain"/>
    <property type="match status" value="1"/>
</dbReference>
<dbReference type="SMART" id="SM00895">
    <property type="entry name" value="FCD"/>
    <property type="match status" value="1"/>
</dbReference>
<dbReference type="InterPro" id="IPR008920">
    <property type="entry name" value="TF_FadR/GntR_C"/>
</dbReference>
<dbReference type="Gene3D" id="1.20.120.530">
    <property type="entry name" value="GntR ligand-binding domain-like"/>
    <property type="match status" value="1"/>
</dbReference>
<reference evidence="5" key="1">
    <citation type="journal article" date="2021" name="PeerJ">
        <title>Extensive microbial diversity within the chicken gut microbiome revealed by metagenomics and culture.</title>
        <authorList>
            <person name="Gilroy R."/>
            <person name="Ravi A."/>
            <person name="Getino M."/>
            <person name="Pursley I."/>
            <person name="Horton D.L."/>
            <person name="Alikhan N.F."/>
            <person name="Baker D."/>
            <person name="Gharbi K."/>
            <person name="Hall N."/>
            <person name="Watson M."/>
            <person name="Adriaenssens E.M."/>
            <person name="Foster-Nyarko E."/>
            <person name="Jarju S."/>
            <person name="Secka A."/>
            <person name="Antonio M."/>
            <person name="Oren A."/>
            <person name="Chaudhuri R.R."/>
            <person name="La Ragione R."/>
            <person name="Hildebrand F."/>
            <person name="Pallen M.J."/>
        </authorList>
    </citation>
    <scope>NUCLEOTIDE SEQUENCE</scope>
    <source>
        <strain evidence="5">ChiBcec18-1249</strain>
    </source>
</reference>
<dbReference type="EMBL" id="DWZJ01000027">
    <property type="protein sequence ID" value="HJB12764.1"/>
    <property type="molecule type" value="Genomic_DNA"/>
</dbReference>
<dbReference type="Proteomes" id="UP000823824">
    <property type="component" value="Unassembled WGS sequence"/>
</dbReference>
<keyword evidence="2" id="KW-0238">DNA-binding</keyword>
<evidence type="ECO:0000256" key="1">
    <source>
        <dbReference type="ARBA" id="ARBA00023015"/>
    </source>
</evidence>
<dbReference type="SUPFAM" id="SSF48008">
    <property type="entry name" value="GntR ligand-binding domain-like"/>
    <property type="match status" value="1"/>
</dbReference>